<proteinExistence type="predicted"/>
<sequence>MTLPNLSGKATLDITDFRQGIKTVRADLATVQELGKRMGTIRITIDLSAAKDVQKATRAIRDAIQESLPTDMQRRIDDTFGAFSLGANSAKQSAAVFEAQASALRARIDELDRAVKITRADFQAGFGDATPQEVGKLSVEMARLSQELEQVGNTARREFGEYSREAQKVANANRLAQTTAAAARGEITRLGLASQVKLGVGSALQQYGSQAGFAANNIFSLAKSSDSARIAQGLFGKTIEKTGQDVGVAAETVNRLQDTLALTADAAREGIRGLLRQGFTLEQAYTSLEGAGASALAAGRSAADGVDALVDAVTSGTSARLGEIGVSENLSTFLQQEAKARNTTVDALDKQARAQAAVNLITAATSDEVGDLSALLGGVSGNLSSTSRAFDEAGKKLGEAFIPLLTSGIRIVTKFVDVFNDLPEVGKNTVAILGASAIAVGFLAGPVSNLARGYATIRDGLRGVKAASDGLAAGAQAVGEGVDNMAQNADVYTNLAEKARAFYASASVRITTYISNTLLASGATTVFSRAFLTAVLNTNLFTTAIGTLTVGVAASALGVAALAAGVGYFSVKLIKETQAIYDQIDQSNNDSFNATMKRVAALTKEGTELSRAQARVLLIQQQLGDAQQGDIVGTKLLTGERIYKVNEEAVKRYQGALVEAQSEVVRLFTETQRRGQLNLKLTEDQTKAVRELQRALEGRAFNLKIEGLSDMQADLARAGRDFAQLREELKKPFVVAGKLLDPGQTPALRQGLAQLDAGQEAERASIRKRYADEALAVAKRSAVEVQDAEIAAMREGQAKKTALRQQELKAVQRDADERIAALADFPEQQRQLEEDTRQIIAAKRRGWAEEDRQLTEGNARRVAEAEDRAAAAVIEGMRDGLAKREALRAQELTSLRQDVADRVAALAGDTGAQADVQAAGEREIEAKIEEQNLARLAEARETAQRIVDAEKGARDGTIAAMADGRVKREALRAAELLDLKASIAEKVAALADDPEAQGRVQAAGDRQLAAKRLEQDRQRVAEVRETEKLVQSARDTARAAEIAAIEDEGQKRQAEREKELADFRQTLADRLEALRDYPAQQQVVLEAAQQQTRAMEQRYAQEDALEATARAQRIADAYLKAQDAQFAAEQAGRDNQAARYELDLARRLAGVRDNAVQTAEIEAEALRERARLVEAAAQAQYLQDQQRLVNTRDRALSDTKLSADERTAVWQEFYANLNQLSGTFQAGEKQRLAQQENDARQAAEAIRAARLVEANRPVEQSRSRLQELQQSRELAASDAELFIIAQRISAEREKQIELLREQLAGSGGVSLNDRERVAVEEKIRGIQHEQALALKDQQATQQALRESALDRLDAEAQYAEKVAHTSAELEAARQKQLGVAQARLRELDGQIVAEGQEQKRNALVAQRFTLLGQIADLTLQEANAPIDADERRLKLYQAQAQTRLIANGLADNEAATAQLTLQIAAQELLIANRRVEAAGNQLSLEAAQTEQAQARLAFAQAYAASQVKAAQAPAAQPQPLTAPTISAPQDPRKRQQELRQQALDDLGRELELQNKLQDVAEARARGLAQLAGSADDAVASAALELRLTRERLDLIDTQLSREGLGAAGRAALTQKRLELLLKEEDQQRKLNETRLAAARLTEELEVAEDNLATALAGGNAESGRIAAATRQITESRRVLTAAERDYAQARREAEQVGSSANLEKLKTATDAVADAVGNHRTAVHNLASEYRTLIGQMDGVRDAGDKLRQVAYGDAQPFEAARERERLSAIAQRRDAAQRELAQALSGGQPEQIARATEELTRQQERYTRQIEVLGKNGVRVSDLGQRETQRLADAVDALGIQYDREAVGLAERARITDQEAENALTLQGAAETFNAGTGRLVAALESTVASLTAALQQDSLEREQQTLVDRELAGRVAAPAVPTLPPRVATASATPFTFDLRALDQLAARFAPPKLPEAQPVTVTGDAARSIGREVGREVVGSLANTKPNAIAPITNYAGDTYYMTVNGAPGQSPEAVADMAIRKLEDRARRAGRGC</sequence>
<comment type="caution">
    <text evidence="4">The sequence shown here is derived from an EMBL/GenBank/DDBJ whole genome shotgun (WGS) entry which is preliminary data.</text>
</comment>
<evidence type="ECO:0000313" key="4">
    <source>
        <dbReference type="EMBL" id="MBB5362066.1"/>
    </source>
</evidence>
<dbReference type="EMBL" id="JACHFL010000002">
    <property type="protein sequence ID" value="MBB5362066.1"/>
    <property type="molecule type" value="Genomic_DNA"/>
</dbReference>
<feature type="compositionally biased region" description="Low complexity" evidence="2">
    <location>
        <begin position="1513"/>
        <end position="1523"/>
    </location>
</feature>
<keyword evidence="3" id="KW-1133">Transmembrane helix</keyword>
<gene>
    <name evidence="4" type="ORF">HNQ08_001151</name>
</gene>
<dbReference type="RefSeq" id="WP_184128243.1">
    <property type="nucleotide sequence ID" value="NZ_JACHFL010000002.1"/>
</dbReference>
<feature type="coiled-coil region" evidence="1">
    <location>
        <begin position="1232"/>
        <end position="1278"/>
    </location>
</feature>
<feature type="transmembrane region" description="Helical" evidence="3">
    <location>
        <begin position="544"/>
        <end position="569"/>
    </location>
</feature>
<feature type="coiled-coil region" evidence="1">
    <location>
        <begin position="1623"/>
        <end position="1699"/>
    </location>
</feature>
<accession>A0A7W8JUJ8</accession>
<evidence type="ECO:0000256" key="2">
    <source>
        <dbReference type="SAM" id="MobiDB-lite"/>
    </source>
</evidence>
<evidence type="ECO:0000313" key="5">
    <source>
        <dbReference type="Proteomes" id="UP000552709"/>
    </source>
</evidence>
<keyword evidence="5" id="KW-1185">Reference proteome</keyword>
<feature type="region of interest" description="Disordered" evidence="2">
    <location>
        <begin position="1513"/>
        <end position="1537"/>
    </location>
</feature>
<feature type="transmembrane region" description="Helical" evidence="3">
    <location>
        <begin position="513"/>
        <end position="532"/>
    </location>
</feature>
<organism evidence="4 5">
    <name type="scientific">Deinococcus humi</name>
    <dbReference type="NCBI Taxonomy" id="662880"/>
    <lineage>
        <taxon>Bacteria</taxon>
        <taxon>Thermotogati</taxon>
        <taxon>Deinococcota</taxon>
        <taxon>Deinococci</taxon>
        <taxon>Deinococcales</taxon>
        <taxon>Deinococcaceae</taxon>
        <taxon>Deinococcus</taxon>
    </lineage>
</organism>
<keyword evidence="1" id="KW-0175">Coiled coil</keyword>
<evidence type="ECO:0000256" key="1">
    <source>
        <dbReference type="SAM" id="Coils"/>
    </source>
</evidence>
<evidence type="ECO:0000256" key="3">
    <source>
        <dbReference type="SAM" id="Phobius"/>
    </source>
</evidence>
<name>A0A7W8JUJ8_9DEIO</name>
<keyword evidence="3" id="KW-0472">Membrane</keyword>
<protein>
    <submittedName>
        <fullName evidence="4">Uncharacterized protein</fullName>
    </submittedName>
</protein>
<dbReference type="Proteomes" id="UP000552709">
    <property type="component" value="Unassembled WGS sequence"/>
</dbReference>
<keyword evidence="3" id="KW-0812">Transmembrane</keyword>
<reference evidence="4 5" key="1">
    <citation type="submission" date="2020-08" db="EMBL/GenBank/DDBJ databases">
        <title>Genomic Encyclopedia of Type Strains, Phase IV (KMG-IV): sequencing the most valuable type-strain genomes for metagenomic binning, comparative biology and taxonomic classification.</title>
        <authorList>
            <person name="Goeker M."/>
        </authorList>
    </citation>
    <scope>NUCLEOTIDE SEQUENCE [LARGE SCALE GENOMIC DNA]</scope>
    <source>
        <strain evidence="4 5">DSM 27939</strain>
    </source>
</reference>